<dbReference type="RefSeq" id="WP_009577816.1">
    <property type="nucleotide sequence ID" value="NZ_AMZN01000004.1"/>
</dbReference>
<dbReference type="EMBL" id="AMZN01000004">
    <property type="protein sequence ID" value="ELR73596.1"/>
    <property type="molecule type" value="Genomic_DNA"/>
</dbReference>
<evidence type="ECO:0000256" key="1">
    <source>
        <dbReference type="SAM" id="SignalP"/>
    </source>
</evidence>
<protein>
    <submittedName>
        <fullName evidence="2">Uncharacterized protein</fullName>
    </submittedName>
</protein>
<dbReference type="AlphaFoldDB" id="L8JWZ2"/>
<reference evidence="2 3" key="1">
    <citation type="submission" date="2012-12" db="EMBL/GenBank/DDBJ databases">
        <title>Genome assembly of Fulvivirga imtechensis AK7.</title>
        <authorList>
            <person name="Nupur N."/>
            <person name="Khatri I."/>
            <person name="Kumar R."/>
            <person name="Subramanian S."/>
            <person name="Pinnaka A."/>
        </authorList>
    </citation>
    <scope>NUCLEOTIDE SEQUENCE [LARGE SCALE GENOMIC DNA]</scope>
    <source>
        <strain evidence="2 3">AK7</strain>
    </source>
</reference>
<evidence type="ECO:0000313" key="3">
    <source>
        <dbReference type="Proteomes" id="UP000011135"/>
    </source>
</evidence>
<gene>
    <name evidence="2" type="ORF">C900_02681</name>
</gene>
<sequence length="203" mass="23095">MKKILLTSLCSVLVGGLLAQYPGVHENAPVNHDWQHPLTAKQGKSILDYYLLLPDYIFECEIPFEHSEAARLNAISYKSIKNGYIKAQTNEGEFTVVMFKDRQKNRDIIAITKCGAGCQCFVNTYLQFDTMRELWVDASDVMPSDEEFESVGKKLEEASGQEVWPLFILPEHGTTIMVVDDFSEDRQELYKLVWAGGKFSIQM</sequence>
<evidence type="ECO:0000313" key="2">
    <source>
        <dbReference type="EMBL" id="ELR73596.1"/>
    </source>
</evidence>
<name>L8JWZ2_9BACT</name>
<comment type="caution">
    <text evidence="2">The sequence shown here is derived from an EMBL/GenBank/DDBJ whole genome shotgun (WGS) entry which is preliminary data.</text>
</comment>
<keyword evidence="1" id="KW-0732">Signal</keyword>
<dbReference type="Proteomes" id="UP000011135">
    <property type="component" value="Unassembled WGS sequence"/>
</dbReference>
<proteinExistence type="predicted"/>
<feature type="signal peptide" evidence="1">
    <location>
        <begin position="1"/>
        <end position="19"/>
    </location>
</feature>
<organism evidence="2 3">
    <name type="scientific">Fulvivirga imtechensis AK7</name>
    <dbReference type="NCBI Taxonomy" id="1237149"/>
    <lineage>
        <taxon>Bacteria</taxon>
        <taxon>Pseudomonadati</taxon>
        <taxon>Bacteroidota</taxon>
        <taxon>Cytophagia</taxon>
        <taxon>Cytophagales</taxon>
        <taxon>Fulvivirgaceae</taxon>
        <taxon>Fulvivirga</taxon>
    </lineage>
</organism>
<keyword evidence="3" id="KW-1185">Reference proteome</keyword>
<feature type="chain" id="PRO_5003993565" evidence="1">
    <location>
        <begin position="20"/>
        <end position="203"/>
    </location>
</feature>
<accession>L8JWZ2</accession>